<evidence type="ECO:0000313" key="3">
    <source>
        <dbReference type="EMBL" id="GLY75704.1"/>
    </source>
</evidence>
<gene>
    <name evidence="3" type="ORF">Airi01_039710</name>
</gene>
<feature type="transmembrane region" description="Helical" evidence="1">
    <location>
        <begin position="93"/>
        <end position="114"/>
    </location>
</feature>
<dbReference type="EMBL" id="BSTJ01000004">
    <property type="protein sequence ID" value="GLY75704.1"/>
    <property type="molecule type" value="Genomic_DNA"/>
</dbReference>
<feature type="transmembrane region" description="Helical" evidence="1">
    <location>
        <begin position="221"/>
        <end position="241"/>
    </location>
</feature>
<keyword evidence="1" id="KW-1133">Transmembrane helix</keyword>
<feature type="transmembrane region" description="Helical" evidence="1">
    <location>
        <begin position="272"/>
        <end position="289"/>
    </location>
</feature>
<feature type="transmembrane region" description="Helical" evidence="1">
    <location>
        <begin position="327"/>
        <end position="347"/>
    </location>
</feature>
<feature type="transmembrane region" description="Helical" evidence="1">
    <location>
        <begin position="21"/>
        <end position="42"/>
    </location>
</feature>
<dbReference type="RefSeq" id="WP_285623040.1">
    <property type="nucleotide sequence ID" value="NZ_BSTJ01000004.1"/>
</dbReference>
<dbReference type="InterPro" id="IPR010656">
    <property type="entry name" value="DctM"/>
</dbReference>
<feature type="transmembrane region" description="Helical" evidence="1">
    <location>
        <begin position="399"/>
        <end position="420"/>
    </location>
</feature>
<proteinExistence type="predicted"/>
<comment type="caution">
    <text evidence="3">The sequence shown here is derived from an EMBL/GenBank/DDBJ whole genome shotgun (WGS) entry which is preliminary data.</text>
</comment>
<organism evidence="3 4">
    <name type="scientific">Actinoallomurus iriomotensis</name>
    <dbReference type="NCBI Taxonomy" id="478107"/>
    <lineage>
        <taxon>Bacteria</taxon>
        <taxon>Bacillati</taxon>
        <taxon>Actinomycetota</taxon>
        <taxon>Actinomycetes</taxon>
        <taxon>Streptosporangiales</taxon>
        <taxon>Thermomonosporaceae</taxon>
        <taxon>Actinoallomurus</taxon>
    </lineage>
</organism>
<evidence type="ECO:0000259" key="2">
    <source>
        <dbReference type="Pfam" id="PF06808"/>
    </source>
</evidence>
<dbReference type="AlphaFoldDB" id="A0A9W6RHM1"/>
<feature type="transmembrane region" description="Helical" evidence="1">
    <location>
        <begin position="367"/>
        <end position="387"/>
    </location>
</feature>
<dbReference type="Pfam" id="PF06808">
    <property type="entry name" value="DctM"/>
    <property type="match status" value="1"/>
</dbReference>
<dbReference type="Proteomes" id="UP001165135">
    <property type="component" value="Unassembled WGS sequence"/>
</dbReference>
<feature type="transmembrane region" description="Helical" evidence="1">
    <location>
        <begin position="452"/>
        <end position="472"/>
    </location>
</feature>
<evidence type="ECO:0000256" key="1">
    <source>
        <dbReference type="SAM" id="Phobius"/>
    </source>
</evidence>
<reference evidence="3" key="1">
    <citation type="submission" date="2023-03" db="EMBL/GenBank/DDBJ databases">
        <title>Actinoallomurus iriomotensis NBRC 103681.</title>
        <authorList>
            <person name="Ichikawa N."/>
            <person name="Sato H."/>
            <person name="Tonouchi N."/>
        </authorList>
    </citation>
    <scope>NUCLEOTIDE SEQUENCE</scope>
    <source>
        <strain evidence="3">NBRC 103681</strain>
    </source>
</reference>
<evidence type="ECO:0000313" key="4">
    <source>
        <dbReference type="Proteomes" id="UP001165135"/>
    </source>
</evidence>
<sequence length="473" mass="48658">MSTTTPAENTAAAPEKRDRRLPMIATGAFAVALVIGIVIAVGGAKAGLWGLIPIFLYAVLALFGVDVVLATAGALIVAAVMTRTGPIPLGAQMATSLGSLVAVIGVIILLGSALGQVTQETGAAQALIKFVMGRIGLNTRTRVQIGVMVSSLIIVGALGTLAGGNAILAPIIIPIAARTGWRPPAVAAMLHAAGAAGLMTGPFTPPVVTIMAATKLSYGTYLLHAGLPVAAVTIVTGFFMARWIQRHTDQEYTAADAADNTAETERPGARRAALVLALVLLALAIYGIAEKAAYSYALVVMIVTAVATGLAGGLAPKKILDAMYTGAARLIWLFLLFWMLDPMLTLIGKTGAFDAVFADLKPVLSHAGPWVFLMLVVFLGYLHAVPGAAVAQVVLVNKLFGPVGAALGVAPAVWAVALLGTSQVDQLGPLPGADMIGQMGLARSSSLRMMLFNGWAIIVTNTALFALLFLVLT</sequence>
<feature type="transmembrane region" description="Helical" evidence="1">
    <location>
        <begin position="145"/>
        <end position="173"/>
    </location>
</feature>
<accession>A0A9W6RHM1</accession>
<feature type="transmembrane region" description="Helical" evidence="1">
    <location>
        <begin position="54"/>
        <end position="81"/>
    </location>
</feature>
<name>A0A9W6RHM1_9ACTN</name>
<keyword evidence="1" id="KW-0812">Transmembrane</keyword>
<feature type="domain" description="TRAP C4-dicarboxylate transport system permease DctM subunit" evidence="2">
    <location>
        <begin position="58"/>
        <end position="429"/>
    </location>
</feature>
<feature type="transmembrane region" description="Helical" evidence="1">
    <location>
        <begin position="295"/>
        <end position="315"/>
    </location>
</feature>
<keyword evidence="1" id="KW-0472">Membrane</keyword>
<feature type="transmembrane region" description="Helical" evidence="1">
    <location>
        <begin position="185"/>
        <end position="201"/>
    </location>
</feature>
<protein>
    <submittedName>
        <fullName evidence="3">Gluconate:proton symporter</fullName>
    </submittedName>
</protein>